<dbReference type="PANTHER" id="PTHR10963">
    <property type="entry name" value="GLYCOSYL HYDROLASE-RELATED"/>
    <property type="match status" value="1"/>
</dbReference>
<dbReference type="GO" id="GO:0005975">
    <property type="term" value="P:carbohydrate metabolic process"/>
    <property type="evidence" value="ECO:0007669"/>
    <property type="project" value="InterPro"/>
</dbReference>
<dbReference type="Gene3D" id="2.150.10.10">
    <property type="entry name" value="Serralysin-like metalloprotease, C-terminal"/>
    <property type="match status" value="1"/>
</dbReference>
<evidence type="ECO:0000313" key="3">
    <source>
        <dbReference type="EMBL" id="MBB4009940.1"/>
    </source>
</evidence>
<reference evidence="3 6" key="2">
    <citation type="submission" date="2020-08" db="EMBL/GenBank/DDBJ databases">
        <title>Genomic Encyclopedia of Type Strains, Phase IV (KMG-IV): sequencing the most valuable type-strain genomes for metagenomic binning, comparative biology and taxonomic classification.</title>
        <authorList>
            <person name="Goeker M."/>
        </authorList>
    </citation>
    <scope>NUCLEOTIDE SEQUENCE [LARGE SCALE GENOMIC DNA]</scope>
    <source>
        <strain evidence="3 6">DSM 100021</strain>
    </source>
</reference>
<dbReference type="RefSeq" id="WP_075613254.1">
    <property type="nucleotide sequence ID" value="NZ_JACIED010000006.1"/>
</dbReference>
<dbReference type="Proteomes" id="UP000185598">
    <property type="component" value="Unassembled WGS sequence"/>
</dbReference>
<dbReference type="PANTHER" id="PTHR10963:SF55">
    <property type="entry name" value="GLYCOSIDE HYDROLASE FAMILY 16 PROTEIN"/>
    <property type="match status" value="1"/>
</dbReference>
<dbReference type="AlphaFoldDB" id="A0A1Q9A9P9"/>
<dbReference type="SUPFAM" id="SSF51120">
    <property type="entry name" value="beta-Roll"/>
    <property type="match status" value="1"/>
</dbReference>
<dbReference type="EMBL" id="MKIN01000019">
    <property type="protein sequence ID" value="OLP51562.1"/>
    <property type="molecule type" value="Genomic_DNA"/>
</dbReference>
<dbReference type="InterPro" id="IPR011049">
    <property type="entry name" value="Serralysin-like_metalloprot_C"/>
</dbReference>
<evidence type="ECO:0000313" key="4">
    <source>
        <dbReference type="EMBL" id="OLP51562.1"/>
    </source>
</evidence>
<dbReference type="InterPro" id="IPR013320">
    <property type="entry name" value="ConA-like_dom_sf"/>
</dbReference>
<proteinExistence type="inferred from homology"/>
<dbReference type="PROSITE" id="PS51762">
    <property type="entry name" value="GH16_2"/>
    <property type="match status" value="1"/>
</dbReference>
<comment type="similarity">
    <text evidence="1">Belongs to the glycosyl hydrolase 16 family.</text>
</comment>
<accession>A0A1Q9A9P9</accession>
<gene>
    <name evidence="4" type="ORF">BJF91_16105</name>
    <name evidence="3" type="ORF">GGQ71_004237</name>
</gene>
<dbReference type="Pfam" id="PF00722">
    <property type="entry name" value="Glyco_hydro_16"/>
    <property type="match status" value="1"/>
</dbReference>
<dbReference type="Pfam" id="PF00353">
    <property type="entry name" value="HemolysinCabind"/>
    <property type="match status" value="2"/>
</dbReference>
<keyword evidence="5" id="KW-1185">Reference proteome</keyword>
<feature type="domain" description="GH16" evidence="2">
    <location>
        <begin position="207"/>
        <end position="463"/>
    </location>
</feature>
<sequence>MASKYLLNALGEALYYSGDPNHWYSATGSGLTLNGSSGNDAMYGDSSVNVTMNGGAGDDVYYLYSTLNHASEAGGSGIDTVNTWMSYTLGDGIENLVVTGDNRYAFGNGLNNIITGGTGSQTIDGYGGNDILIGGGGADTFVFSMGNGSDRITDFSSDDKIRLQNYDYSSFDQVVSHMTQKGSDVSLDLGHGESILFSGTNISNFTSDQFQLTLDRTHLTQTFSDDFNSLSLHHGTSGTWDTGYSWFAANGGTLTDNSELEWYVNPSYAGTSSVNPFSVSNGVLTITAANASSSVQSEINGYKYTSGMLTTESTFGQTYGYFEMRADVPNDQGAWPAFWLLPTNGNWPPELDVMEMRGQKQGEIFVTAHSASSGTNVANAGTIYTDTEGYHTYGVLWTESKLTWYVDDVAVRQIDTPADMHQSMYMVVNLAVGGMAGTPSATDFADGSQLKIDYIKAYSLDEHTASAATTTTADHLL</sequence>
<dbReference type="InterPro" id="IPR050546">
    <property type="entry name" value="Glycosyl_Hydrlase_16"/>
</dbReference>
<dbReference type="SUPFAM" id="SSF49899">
    <property type="entry name" value="Concanavalin A-like lectins/glucanases"/>
    <property type="match status" value="1"/>
</dbReference>
<organism evidence="4 5">
    <name type="scientific">Allorhizobium taibaishanense</name>
    <dbReference type="NCBI Taxonomy" id="887144"/>
    <lineage>
        <taxon>Bacteria</taxon>
        <taxon>Pseudomonadati</taxon>
        <taxon>Pseudomonadota</taxon>
        <taxon>Alphaproteobacteria</taxon>
        <taxon>Hyphomicrobiales</taxon>
        <taxon>Rhizobiaceae</taxon>
        <taxon>Rhizobium/Agrobacterium group</taxon>
        <taxon>Allorhizobium</taxon>
    </lineage>
</organism>
<comment type="caution">
    <text evidence="4">The sequence shown here is derived from an EMBL/GenBank/DDBJ whole genome shotgun (WGS) entry which is preliminary data.</text>
</comment>
<dbReference type="InterPro" id="IPR001343">
    <property type="entry name" value="Hemolysn_Ca-bd"/>
</dbReference>
<dbReference type="OrthoDB" id="9809583at2"/>
<dbReference type="Proteomes" id="UP000544107">
    <property type="component" value="Unassembled WGS sequence"/>
</dbReference>
<evidence type="ECO:0000313" key="6">
    <source>
        <dbReference type="Proteomes" id="UP000544107"/>
    </source>
</evidence>
<reference evidence="4 5" key="1">
    <citation type="submission" date="2016-09" db="EMBL/GenBank/DDBJ databases">
        <title>Rhizobium oryziradicis sp. nov., isolated from the root of rice.</title>
        <authorList>
            <person name="Zhao J."/>
            <person name="Zhang X."/>
        </authorList>
    </citation>
    <scope>NUCLEOTIDE SEQUENCE [LARGE SCALE GENOMIC DNA]</scope>
    <source>
        <strain evidence="4 5">14971</strain>
    </source>
</reference>
<dbReference type="STRING" id="887144.BJF91_16105"/>
<dbReference type="EMBL" id="JACIED010000006">
    <property type="protein sequence ID" value="MBB4009940.1"/>
    <property type="molecule type" value="Genomic_DNA"/>
</dbReference>
<evidence type="ECO:0000313" key="5">
    <source>
        <dbReference type="Proteomes" id="UP000185598"/>
    </source>
</evidence>
<dbReference type="CDD" id="cd08023">
    <property type="entry name" value="GH16_laminarinase_like"/>
    <property type="match status" value="1"/>
</dbReference>
<name>A0A1Q9A9P9_9HYPH</name>
<dbReference type="InterPro" id="IPR000757">
    <property type="entry name" value="Beta-glucanase-like"/>
</dbReference>
<dbReference type="GO" id="GO:0004553">
    <property type="term" value="F:hydrolase activity, hydrolyzing O-glycosyl compounds"/>
    <property type="evidence" value="ECO:0007669"/>
    <property type="project" value="InterPro"/>
</dbReference>
<dbReference type="PRINTS" id="PR00313">
    <property type="entry name" value="CABNDNGRPT"/>
</dbReference>
<evidence type="ECO:0000256" key="1">
    <source>
        <dbReference type="ARBA" id="ARBA00006865"/>
    </source>
</evidence>
<evidence type="ECO:0000259" key="2">
    <source>
        <dbReference type="PROSITE" id="PS51762"/>
    </source>
</evidence>
<dbReference type="Gene3D" id="2.60.120.200">
    <property type="match status" value="1"/>
</dbReference>
<dbReference type="GO" id="GO:0005509">
    <property type="term" value="F:calcium ion binding"/>
    <property type="evidence" value="ECO:0007669"/>
    <property type="project" value="InterPro"/>
</dbReference>
<protein>
    <submittedName>
        <fullName evidence="4">1,3-1,4-beta-glycanase</fullName>
    </submittedName>
    <submittedName>
        <fullName evidence="3">Beta-glucanase (GH16 family)</fullName>
    </submittedName>
</protein>